<dbReference type="GO" id="GO:0043190">
    <property type="term" value="C:ATP-binding cassette (ABC) transporter complex"/>
    <property type="evidence" value="ECO:0007669"/>
    <property type="project" value="TreeGrafter"/>
</dbReference>
<dbReference type="GO" id="GO:0016887">
    <property type="term" value="F:ATP hydrolysis activity"/>
    <property type="evidence" value="ECO:0007669"/>
    <property type="project" value="InterPro"/>
</dbReference>
<dbReference type="AlphaFoldDB" id="A0A9D9H541"/>
<comment type="subcellular location">
    <subcellularLocation>
        <location evidence="1">Cell membrane</location>
        <topology evidence="1">Peripheral membrane protein</topology>
    </subcellularLocation>
</comment>
<dbReference type="SMART" id="SM00382">
    <property type="entry name" value="AAA"/>
    <property type="match status" value="2"/>
</dbReference>
<dbReference type="InterPro" id="IPR015856">
    <property type="entry name" value="ABC_transpr_CbiO/EcfA_su"/>
</dbReference>
<keyword evidence="2" id="KW-0813">Transport</keyword>
<evidence type="ECO:0000256" key="3">
    <source>
        <dbReference type="ARBA" id="ARBA00022475"/>
    </source>
</evidence>
<dbReference type="GO" id="GO:0005524">
    <property type="term" value="F:ATP binding"/>
    <property type="evidence" value="ECO:0007669"/>
    <property type="project" value="UniProtKB-KW"/>
</dbReference>
<dbReference type="Proteomes" id="UP000823615">
    <property type="component" value="Unassembled WGS sequence"/>
</dbReference>
<keyword evidence="5 9" id="KW-0067">ATP-binding</keyword>
<reference evidence="9" key="2">
    <citation type="journal article" date="2021" name="PeerJ">
        <title>Extensive microbial diversity within the chicken gut microbiome revealed by metagenomics and culture.</title>
        <authorList>
            <person name="Gilroy R."/>
            <person name="Ravi A."/>
            <person name="Getino M."/>
            <person name="Pursley I."/>
            <person name="Horton D.L."/>
            <person name="Alikhan N.F."/>
            <person name="Baker D."/>
            <person name="Gharbi K."/>
            <person name="Hall N."/>
            <person name="Watson M."/>
            <person name="Adriaenssens E.M."/>
            <person name="Foster-Nyarko E."/>
            <person name="Jarju S."/>
            <person name="Secka A."/>
            <person name="Antonio M."/>
            <person name="Oren A."/>
            <person name="Chaudhuri R.R."/>
            <person name="La Ragione R."/>
            <person name="Hildebrand F."/>
            <person name="Pallen M.J."/>
        </authorList>
    </citation>
    <scope>NUCLEOTIDE SEQUENCE</scope>
    <source>
        <strain evidence="9">7293</strain>
    </source>
</reference>
<name>A0A9D9H541_9SPIO</name>
<feature type="domain" description="ABC transporter" evidence="8">
    <location>
        <begin position="244"/>
        <end position="449"/>
    </location>
</feature>
<dbReference type="CDD" id="cd03225">
    <property type="entry name" value="ABC_cobalt_CbiO_domain1"/>
    <property type="match status" value="1"/>
</dbReference>
<keyword evidence="4" id="KW-0547">Nucleotide-binding</keyword>
<sequence length="449" mass="49651">MHCFPAHMISADISFSYNDEKEIFSSFSLSVACGEHILLIAPPESGKTTLARIVTGSVPKYRSGKLEGAVSVSGVDLLSFDIPERMKLVGRVSQNTDEMLLFSSVEEEIAFPLGNLGLGREEIEKRIETSLSLFGMEHYRKVSTSELSGGEKRRLMLSILFAVDPDIYILDEAFDELSPFWREKLARIIKKIGRTVIVLGSHMLAEYDGVFSRILTIGNGKAMPYVHHPVTFLALTLKTGHSTLSVENLLIERSHRSAGDLKAFELSVESFSLRAGECVTLLGDNGSGKSSFSRVLAGLLKEKSGSIMLDGIPLSQKERRKKVALLMQNPFEELFLPTVIDELESTGATQDAIEDTLRLFALKRDAYVQELSYGKAKMLQAAIFYLLDRSFAIFDEMDSALTSSEFTKAAKAFLDKGTALLVITHDKEVASSLPGRKLMIKGGEMHEYK</sequence>
<dbReference type="InterPro" id="IPR003593">
    <property type="entry name" value="AAA+_ATPase"/>
</dbReference>
<comment type="caution">
    <text evidence="9">The sequence shown here is derived from an EMBL/GenBank/DDBJ whole genome shotgun (WGS) entry which is preliminary data.</text>
</comment>
<accession>A0A9D9H541</accession>
<keyword evidence="3" id="KW-1003">Cell membrane</keyword>
<organism evidence="9 10">
    <name type="scientific">Candidatus Ornithospirochaeta stercoripullorum</name>
    <dbReference type="NCBI Taxonomy" id="2840899"/>
    <lineage>
        <taxon>Bacteria</taxon>
        <taxon>Pseudomonadati</taxon>
        <taxon>Spirochaetota</taxon>
        <taxon>Spirochaetia</taxon>
        <taxon>Spirochaetales</taxon>
        <taxon>Spirochaetaceae</taxon>
        <taxon>Spirochaetaceae incertae sedis</taxon>
        <taxon>Candidatus Ornithospirochaeta</taxon>
    </lineage>
</organism>
<dbReference type="PANTHER" id="PTHR43553">
    <property type="entry name" value="HEAVY METAL TRANSPORTER"/>
    <property type="match status" value="1"/>
</dbReference>
<keyword evidence="7" id="KW-0472">Membrane</keyword>
<evidence type="ECO:0000256" key="6">
    <source>
        <dbReference type="ARBA" id="ARBA00022967"/>
    </source>
</evidence>
<dbReference type="EMBL" id="JADIMT010000017">
    <property type="protein sequence ID" value="MBO8435532.1"/>
    <property type="molecule type" value="Genomic_DNA"/>
</dbReference>
<keyword evidence="6" id="KW-1278">Translocase</keyword>
<evidence type="ECO:0000256" key="2">
    <source>
        <dbReference type="ARBA" id="ARBA00022448"/>
    </source>
</evidence>
<proteinExistence type="predicted"/>
<dbReference type="InterPro" id="IPR050095">
    <property type="entry name" value="ECF_ABC_transporter_ATP-bd"/>
</dbReference>
<dbReference type="GO" id="GO:0042626">
    <property type="term" value="F:ATPase-coupled transmembrane transporter activity"/>
    <property type="evidence" value="ECO:0007669"/>
    <property type="project" value="TreeGrafter"/>
</dbReference>
<dbReference type="Gene3D" id="3.40.50.300">
    <property type="entry name" value="P-loop containing nucleotide triphosphate hydrolases"/>
    <property type="match status" value="2"/>
</dbReference>
<dbReference type="Pfam" id="PF00005">
    <property type="entry name" value="ABC_tran"/>
    <property type="match status" value="2"/>
</dbReference>
<dbReference type="PROSITE" id="PS50893">
    <property type="entry name" value="ABC_TRANSPORTER_2"/>
    <property type="match status" value="2"/>
</dbReference>
<evidence type="ECO:0000256" key="1">
    <source>
        <dbReference type="ARBA" id="ARBA00004202"/>
    </source>
</evidence>
<protein>
    <submittedName>
        <fullName evidence="9">ABC transporter ATP-binding protein</fullName>
    </submittedName>
</protein>
<evidence type="ECO:0000256" key="5">
    <source>
        <dbReference type="ARBA" id="ARBA00022840"/>
    </source>
</evidence>
<dbReference type="InterPro" id="IPR003439">
    <property type="entry name" value="ABC_transporter-like_ATP-bd"/>
</dbReference>
<dbReference type="InterPro" id="IPR027417">
    <property type="entry name" value="P-loop_NTPase"/>
</dbReference>
<feature type="domain" description="ABC transporter" evidence="8">
    <location>
        <begin position="8"/>
        <end position="244"/>
    </location>
</feature>
<dbReference type="PROSITE" id="PS00211">
    <property type="entry name" value="ABC_TRANSPORTER_1"/>
    <property type="match status" value="1"/>
</dbReference>
<dbReference type="PANTHER" id="PTHR43553:SF27">
    <property type="entry name" value="ENERGY-COUPLING FACTOR TRANSPORTER ATP-BINDING PROTEIN ECFA2"/>
    <property type="match status" value="1"/>
</dbReference>
<gene>
    <name evidence="9" type="ORF">IAA97_00930</name>
</gene>
<evidence type="ECO:0000313" key="10">
    <source>
        <dbReference type="Proteomes" id="UP000823615"/>
    </source>
</evidence>
<reference evidence="9" key="1">
    <citation type="submission" date="2020-10" db="EMBL/GenBank/DDBJ databases">
        <authorList>
            <person name="Gilroy R."/>
        </authorList>
    </citation>
    <scope>NUCLEOTIDE SEQUENCE</scope>
    <source>
        <strain evidence="9">7293</strain>
    </source>
</reference>
<evidence type="ECO:0000256" key="4">
    <source>
        <dbReference type="ARBA" id="ARBA00022741"/>
    </source>
</evidence>
<dbReference type="SUPFAM" id="SSF52540">
    <property type="entry name" value="P-loop containing nucleoside triphosphate hydrolases"/>
    <property type="match status" value="2"/>
</dbReference>
<dbReference type="InterPro" id="IPR017871">
    <property type="entry name" value="ABC_transporter-like_CS"/>
</dbReference>
<evidence type="ECO:0000313" key="9">
    <source>
        <dbReference type="EMBL" id="MBO8435532.1"/>
    </source>
</evidence>
<evidence type="ECO:0000256" key="7">
    <source>
        <dbReference type="ARBA" id="ARBA00023136"/>
    </source>
</evidence>
<evidence type="ECO:0000259" key="8">
    <source>
        <dbReference type="PROSITE" id="PS50893"/>
    </source>
</evidence>